<organism evidence="1 2">
    <name type="scientific">Pukyongia salina</name>
    <dbReference type="NCBI Taxonomy" id="2094025"/>
    <lineage>
        <taxon>Bacteria</taxon>
        <taxon>Pseudomonadati</taxon>
        <taxon>Bacteroidota</taxon>
        <taxon>Flavobacteriia</taxon>
        <taxon>Flavobacteriales</taxon>
        <taxon>Flavobacteriaceae</taxon>
        <taxon>Pukyongia</taxon>
    </lineage>
</organism>
<keyword evidence="2" id="KW-1185">Reference proteome</keyword>
<accession>A0A2S0HTZ0</accession>
<reference evidence="1 2" key="1">
    <citation type="submission" date="2018-02" db="EMBL/GenBank/DDBJ databases">
        <title>Genomic analysis of the strain RR4-38 isolated from a seawater recirculating aquaculture system.</title>
        <authorList>
            <person name="Kim Y.-S."/>
            <person name="Jang Y.H."/>
            <person name="Kim K.-H."/>
        </authorList>
    </citation>
    <scope>NUCLEOTIDE SEQUENCE [LARGE SCALE GENOMIC DNA]</scope>
    <source>
        <strain evidence="1 2">RR4-38</strain>
    </source>
</reference>
<protein>
    <submittedName>
        <fullName evidence="1">Uncharacterized protein</fullName>
    </submittedName>
</protein>
<dbReference type="Proteomes" id="UP000238442">
    <property type="component" value="Chromosome"/>
</dbReference>
<dbReference type="EMBL" id="CP027062">
    <property type="protein sequence ID" value="AVI50014.1"/>
    <property type="molecule type" value="Genomic_DNA"/>
</dbReference>
<dbReference type="KEGG" id="aue:C5O00_02055"/>
<evidence type="ECO:0000313" key="1">
    <source>
        <dbReference type="EMBL" id="AVI50014.1"/>
    </source>
</evidence>
<name>A0A2S0HTZ0_9FLAO</name>
<gene>
    <name evidence="1" type="ORF">C5O00_02055</name>
</gene>
<dbReference type="AlphaFoldDB" id="A0A2S0HTZ0"/>
<sequence length="155" mass="17431">MWACNSGTQTDTLEKMEAEEAVSVSEADMSEETTLSLDGTLLYDKIITQKLQEYVDLQNLLIEHPEFRGELQKSLEQLARDSLIFSANEAVTISDITRMDDAEIVSDSLKRIPFSFNIVTESGTRKDSLIAVIRTKTVQIDGVNMDSYKISFEPQ</sequence>
<evidence type="ECO:0000313" key="2">
    <source>
        <dbReference type="Proteomes" id="UP000238442"/>
    </source>
</evidence>
<proteinExistence type="predicted"/>